<dbReference type="Proteomes" id="UP000349468">
    <property type="component" value="Unassembled WGS sequence"/>
</dbReference>
<proteinExistence type="predicted"/>
<reference evidence="1 2" key="1">
    <citation type="submission" date="2019-09" db="EMBL/GenBank/DDBJ databases">
        <authorList>
            <person name="Chandra G."/>
            <person name="Truman W A."/>
        </authorList>
    </citation>
    <scope>NUCLEOTIDE SEQUENCE [LARGE SCALE GENOMIC DNA]</scope>
    <source>
        <strain evidence="1">PS870</strain>
    </source>
</reference>
<evidence type="ECO:0008006" key="3">
    <source>
        <dbReference type="Google" id="ProtNLM"/>
    </source>
</evidence>
<evidence type="ECO:0000313" key="2">
    <source>
        <dbReference type="Proteomes" id="UP000349468"/>
    </source>
</evidence>
<accession>A0A5E7J3T1</accession>
<evidence type="ECO:0000313" key="1">
    <source>
        <dbReference type="EMBL" id="VVO82940.1"/>
    </source>
</evidence>
<organism evidence="1 2">
    <name type="scientific">Pseudomonas fluorescens</name>
    <dbReference type="NCBI Taxonomy" id="294"/>
    <lineage>
        <taxon>Bacteria</taxon>
        <taxon>Pseudomonadati</taxon>
        <taxon>Pseudomonadota</taxon>
        <taxon>Gammaproteobacteria</taxon>
        <taxon>Pseudomonadales</taxon>
        <taxon>Pseudomonadaceae</taxon>
        <taxon>Pseudomonas</taxon>
    </lineage>
</organism>
<dbReference type="EMBL" id="CABVIK010000005">
    <property type="protein sequence ID" value="VVO82940.1"/>
    <property type="molecule type" value="Genomic_DNA"/>
</dbReference>
<dbReference type="RefSeq" id="WP_145307817.1">
    <property type="nucleotide sequence ID" value="NZ_CABVIK010000005.1"/>
</dbReference>
<gene>
    <name evidence="1" type="ORF">PS870_01898</name>
</gene>
<protein>
    <recommendedName>
        <fullName evidence="3">Lactate dehydrogenase</fullName>
    </recommendedName>
</protein>
<sequence>MTLISSISAPQPLAIAKVVATVPIGNPIESTAVTDSPSSIVTLLQDNKAVDALTYTSRGGIAQLVAPLSWEYTQHDKVSLHMRGNFGSSSTAGRFQNLGASLLLQLAETNKNISQSVLRSSTGRPLEAGELAAAQAKLHSGIADNSISLTLNTASGKTIQLTLSSQDNALAVQAQVEGGDLSKEELAALGAMADGFESAIQGLTAVPPQLKLDTLIQFDSKVFSSVDLVTRFKLSDDSMQTLELHADASQRRVSMKGASGDLNIAVDLKNAAILGNSTQKAKALEGYIRQIEAARDRGDGDRHLLSMFDSAFKAVHTNYSESLAATVRQPPGSNYLTDTDRSMLTGLADFSATVTEKTVNGNPARPAELDSFSYDVSQSTQSKGANRLNRTLVQDQQSHLTAQYHKPLYAGQKLELTTDSESQNYLYYQINDQASSTSRIGYAEGELVEASISHSASQSTRIAKYVKGNLEEDNLTPASSSKTQNLLVVLQQALQQDKAANLGRGRSFLEYTLAAIQDKVMLVSDPSEIKD</sequence>
<name>A0A5E7J3T1_PSEFL</name>
<dbReference type="AlphaFoldDB" id="A0A5E7J3T1"/>